<sequence>MLTRGLQSSSHAARQQKARVLIRALACNDVNLVKEEWLLRGKIGKLRKNDLPAFLSKRRRGIFKSKYLSRANGNMGWGKKVGQEAVFGNNWEIDVREVSSGVVEGTEGRRVGVKGGQFTGFPFKTEGEGYLNLNICRGRMATWDGGGFRQEAVFGKQLGDRCPRKYLRGC</sequence>
<evidence type="ECO:0000313" key="1">
    <source>
        <dbReference type="EMBL" id="GIY38099.1"/>
    </source>
</evidence>
<organism evidence="1 2">
    <name type="scientific">Caerostris extrusa</name>
    <name type="common">Bark spider</name>
    <name type="synonym">Caerostris bankana</name>
    <dbReference type="NCBI Taxonomy" id="172846"/>
    <lineage>
        <taxon>Eukaryota</taxon>
        <taxon>Metazoa</taxon>
        <taxon>Ecdysozoa</taxon>
        <taxon>Arthropoda</taxon>
        <taxon>Chelicerata</taxon>
        <taxon>Arachnida</taxon>
        <taxon>Araneae</taxon>
        <taxon>Araneomorphae</taxon>
        <taxon>Entelegynae</taxon>
        <taxon>Araneoidea</taxon>
        <taxon>Araneidae</taxon>
        <taxon>Caerostris</taxon>
    </lineage>
</organism>
<evidence type="ECO:0000313" key="2">
    <source>
        <dbReference type="Proteomes" id="UP001054945"/>
    </source>
</evidence>
<dbReference type="AlphaFoldDB" id="A0AAV4SXP5"/>
<accession>A0AAV4SXP5</accession>
<name>A0AAV4SXP5_CAEEX</name>
<gene>
    <name evidence="1" type="ORF">CEXT_45961</name>
</gene>
<proteinExistence type="predicted"/>
<protein>
    <submittedName>
        <fullName evidence="1">Uncharacterized protein</fullName>
    </submittedName>
</protein>
<comment type="caution">
    <text evidence="1">The sequence shown here is derived from an EMBL/GenBank/DDBJ whole genome shotgun (WGS) entry which is preliminary data.</text>
</comment>
<reference evidence="1 2" key="1">
    <citation type="submission" date="2021-06" db="EMBL/GenBank/DDBJ databases">
        <title>Caerostris extrusa draft genome.</title>
        <authorList>
            <person name="Kono N."/>
            <person name="Arakawa K."/>
        </authorList>
    </citation>
    <scope>NUCLEOTIDE SEQUENCE [LARGE SCALE GENOMIC DNA]</scope>
</reference>
<keyword evidence="2" id="KW-1185">Reference proteome</keyword>
<dbReference type="EMBL" id="BPLR01010255">
    <property type="protein sequence ID" value="GIY38099.1"/>
    <property type="molecule type" value="Genomic_DNA"/>
</dbReference>
<dbReference type="Proteomes" id="UP001054945">
    <property type="component" value="Unassembled WGS sequence"/>
</dbReference>